<dbReference type="Pfam" id="PF08294">
    <property type="entry name" value="TIM21"/>
    <property type="match status" value="1"/>
</dbReference>
<evidence type="ECO:0000256" key="7">
    <source>
        <dbReference type="ARBA" id="ARBA00023136"/>
    </source>
</evidence>
<keyword evidence="4" id="KW-0809">Transit peptide</keyword>
<name>A0A1B6FI33_9HEMI</name>
<dbReference type="GO" id="GO:0005744">
    <property type="term" value="C:TIM23 mitochondrial import inner membrane translocase complex"/>
    <property type="evidence" value="ECO:0007669"/>
    <property type="project" value="UniProtKB-UniRule"/>
</dbReference>
<keyword evidence="6 8" id="KW-0496">Mitochondrion</keyword>
<evidence type="ECO:0000313" key="11">
    <source>
        <dbReference type="EMBL" id="JAS59196.1"/>
    </source>
</evidence>
<feature type="compositionally biased region" description="Polar residues" evidence="9">
    <location>
        <begin position="61"/>
        <end position="71"/>
    </location>
</feature>
<dbReference type="PANTHER" id="PTHR13032:SF6">
    <property type="entry name" value="MITOCHONDRIAL IMPORT INNER MEMBRANE TRANSLOCASE SUBUNIT TIM21"/>
    <property type="match status" value="1"/>
</dbReference>
<dbReference type="EMBL" id="GECZ01010573">
    <property type="protein sequence ID" value="JAS59196.1"/>
    <property type="molecule type" value="Transcribed_RNA"/>
</dbReference>
<evidence type="ECO:0000256" key="1">
    <source>
        <dbReference type="ARBA" id="ARBA00004304"/>
    </source>
</evidence>
<feature type="region of interest" description="Disordered" evidence="9">
    <location>
        <begin position="51"/>
        <end position="71"/>
    </location>
</feature>
<keyword evidence="3 8" id="KW-0812">Transmembrane</keyword>
<dbReference type="GO" id="GO:0030150">
    <property type="term" value="P:protein import into mitochondrial matrix"/>
    <property type="evidence" value="ECO:0007669"/>
    <property type="project" value="UniProtKB-UniRule"/>
</dbReference>
<feature type="transmembrane region" description="Helical" evidence="8">
    <location>
        <begin position="91"/>
        <end position="112"/>
    </location>
</feature>
<evidence type="ECO:0000256" key="3">
    <source>
        <dbReference type="ARBA" id="ARBA00022692"/>
    </source>
</evidence>
<evidence type="ECO:0000256" key="4">
    <source>
        <dbReference type="ARBA" id="ARBA00022946"/>
    </source>
</evidence>
<comment type="subunit">
    <text evidence="8">Component of the TIM23 complex.</text>
</comment>
<reference evidence="10" key="1">
    <citation type="submission" date="2015-11" db="EMBL/GenBank/DDBJ databases">
        <title>De novo transcriptome assembly of four potential Pierce s Disease insect vectors from Arizona vineyards.</title>
        <authorList>
            <person name="Tassone E.E."/>
        </authorList>
    </citation>
    <scope>NUCLEOTIDE SEQUENCE</scope>
</reference>
<keyword evidence="8" id="KW-0811">Translocation</keyword>
<evidence type="ECO:0000313" key="10">
    <source>
        <dbReference type="EMBL" id="JAS49866.1"/>
    </source>
</evidence>
<dbReference type="InterPro" id="IPR038552">
    <property type="entry name" value="Tim21_IMS_sf"/>
</dbReference>
<keyword evidence="7 8" id="KW-0472">Membrane</keyword>
<comment type="function">
    <text evidence="8">Essential component of the TIM23 complex, a complex that mediates the translocation of transit peptide-containing proteins across the mitochondrial inner membrane.</text>
</comment>
<evidence type="ECO:0000256" key="2">
    <source>
        <dbReference type="ARBA" id="ARBA00010867"/>
    </source>
</evidence>
<proteinExistence type="inferred from homology"/>
<evidence type="ECO:0000256" key="9">
    <source>
        <dbReference type="SAM" id="MobiDB-lite"/>
    </source>
</evidence>
<dbReference type="AlphaFoldDB" id="A0A1B6FI33"/>
<comment type="subcellular location">
    <subcellularLocation>
        <location evidence="8">Mitochondrion inner membrane</location>
        <topology evidence="8">Single-pass membrane protein</topology>
    </subcellularLocation>
    <subcellularLocation>
        <location evidence="1">Mitochondrion membrane</location>
        <topology evidence="1">Single-pass membrane protein</topology>
    </subcellularLocation>
</comment>
<gene>
    <name evidence="10" type="ORF">g.39996</name>
    <name evidence="11" type="ORF">g.39997</name>
</gene>
<evidence type="ECO:0000256" key="8">
    <source>
        <dbReference type="RuleBase" id="RU367142"/>
    </source>
</evidence>
<keyword evidence="8" id="KW-0999">Mitochondrion inner membrane</keyword>
<evidence type="ECO:0000256" key="6">
    <source>
        <dbReference type="ARBA" id="ARBA00023128"/>
    </source>
</evidence>
<dbReference type="InterPro" id="IPR013261">
    <property type="entry name" value="Tim21"/>
</dbReference>
<evidence type="ECO:0000256" key="5">
    <source>
        <dbReference type="ARBA" id="ARBA00022989"/>
    </source>
</evidence>
<protein>
    <recommendedName>
        <fullName evidence="8">Mitochondrial import inner membrane translocase subunit Tim21</fullName>
    </recommendedName>
</protein>
<organism evidence="10">
    <name type="scientific">Cuerna arida</name>
    <dbReference type="NCBI Taxonomy" id="1464854"/>
    <lineage>
        <taxon>Eukaryota</taxon>
        <taxon>Metazoa</taxon>
        <taxon>Ecdysozoa</taxon>
        <taxon>Arthropoda</taxon>
        <taxon>Hexapoda</taxon>
        <taxon>Insecta</taxon>
        <taxon>Pterygota</taxon>
        <taxon>Neoptera</taxon>
        <taxon>Paraneoptera</taxon>
        <taxon>Hemiptera</taxon>
        <taxon>Auchenorrhyncha</taxon>
        <taxon>Membracoidea</taxon>
        <taxon>Cicadellidae</taxon>
        <taxon>Cicadellinae</taxon>
        <taxon>Proconiini</taxon>
        <taxon>Cuerna</taxon>
    </lineage>
</organism>
<sequence length="256" mass="29210">MAKLLLSLVRRSTLCDLQYYLRGLNPGCYQQQAHKCIGLFNLKFQSNQPRLYSTGPEKSQGKSLQQQTQSDVSEDVRPITFKTVKETTKTASYLGVILLGVGVTGIIFYTVLGELFSSKSPNNVYSKALERVCSDTRVMDALGEPISGYGEENRRGRRQHVSHLLYEKNGEKRLRMKFYISGTRKRATVHLEMREDESGKYTYRYLFVELDDFGRHPIIFEDNRNTETSPVKKATEEMDLSAPLNMNLNFPDAGLK</sequence>
<keyword evidence="8" id="KW-0813">Transport</keyword>
<dbReference type="Gene3D" id="3.10.450.320">
    <property type="entry name" value="Mitochondrial import inner membrane translocase subunit Tim21"/>
    <property type="match status" value="1"/>
</dbReference>
<accession>A0A1B6FI33</accession>
<comment type="similarity">
    <text evidence="2 8">Belongs to the TIM21 family.</text>
</comment>
<keyword evidence="8" id="KW-0653">Protein transport</keyword>
<dbReference type="EMBL" id="GECZ01019903">
    <property type="protein sequence ID" value="JAS49866.1"/>
    <property type="molecule type" value="Transcribed_RNA"/>
</dbReference>
<keyword evidence="5 8" id="KW-1133">Transmembrane helix</keyword>
<dbReference type="PANTHER" id="PTHR13032">
    <property type="entry name" value="MITOCHONDRIAL IMPORT INNER MEMBRANE TRANSLOCASE SUBUNIT TIM21"/>
    <property type="match status" value="1"/>
</dbReference>